<dbReference type="GO" id="GO:0044547">
    <property type="term" value="F:DNA topoisomerase binding"/>
    <property type="evidence" value="ECO:0007669"/>
    <property type="project" value="TreeGrafter"/>
</dbReference>
<keyword evidence="2" id="KW-1185">Reference proteome</keyword>
<evidence type="ECO:0000313" key="1">
    <source>
        <dbReference type="EMBL" id="EFN87011.1"/>
    </source>
</evidence>
<dbReference type="GO" id="GO:0032259">
    <property type="term" value="P:methylation"/>
    <property type="evidence" value="ECO:0007669"/>
    <property type="project" value="UniProtKB-KW"/>
</dbReference>
<dbReference type="GO" id="GO:0042800">
    <property type="term" value="F:histone H3K4 methyltransferase activity"/>
    <property type="evidence" value="ECO:0007669"/>
    <property type="project" value="TreeGrafter"/>
</dbReference>
<dbReference type="InterPro" id="IPR036397">
    <property type="entry name" value="RNaseH_sf"/>
</dbReference>
<gene>
    <name evidence="1" type="ORF">EAI_07962</name>
</gene>
<keyword evidence="1" id="KW-0808">Transferase</keyword>
<dbReference type="GO" id="GO:0003697">
    <property type="term" value="F:single-stranded DNA binding"/>
    <property type="evidence" value="ECO:0007669"/>
    <property type="project" value="TreeGrafter"/>
</dbReference>
<dbReference type="GO" id="GO:0000729">
    <property type="term" value="P:DNA double-strand break processing"/>
    <property type="evidence" value="ECO:0007669"/>
    <property type="project" value="TreeGrafter"/>
</dbReference>
<dbReference type="AlphaFoldDB" id="E2BBC0"/>
<keyword evidence="1" id="KW-0489">Methyltransferase</keyword>
<feature type="non-terminal residue" evidence="1">
    <location>
        <position position="1"/>
    </location>
</feature>
<reference evidence="1 2" key="1">
    <citation type="journal article" date="2010" name="Science">
        <title>Genomic comparison of the ants Camponotus floridanus and Harpegnathos saltator.</title>
        <authorList>
            <person name="Bonasio R."/>
            <person name="Zhang G."/>
            <person name="Ye C."/>
            <person name="Mutti N.S."/>
            <person name="Fang X."/>
            <person name="Qin N."/>
            <person name="Donahue G."/>
            <person name="Yang P."/>
            <person name="Li Q."/>
            <person name="Li C."/>
            <person name="Zhang P."/>
            <person name="Huang Z."/>
            <person name="Berger S.L."/>
            <person name="Reinberg D."/>
            <person name="Wang J."/>
            <person name="Liebig J."/>
        </authorList>
    </citation>
    <scope>NUCLEOTIDE SEQUENCE [LARGE SCALE GENOMIC DNA]</scope>
    <source>
        <strain evidence="1 2">R22 G/1</strain>
    </source>
</reference>
<proteinExistence type="predicted"/>
<dbReference type="GO" id="GO:0031297">
    <property type="term" value="P:replication fork processing"/>
    <property type="evidence" value="ECO:0007669"/>
    <property type="project" value="TreeGrafter"/>
</dbReference>
<evidence type="ECO:0000313" key="2">
    <source>
        <dbReference type="Proteomes" id="UP000008237"/>
    </source>
</evidence>
<dbReference type="GO" id="GO:0000793">
    <property type="term" value="C:condensed chromosome"/>
    <property type="evidence" value="ECO:0007669"/>
    <property type="project" value="TreeGrafter"/>
</dbReference>
<dbReference type="GO" id="GO:0005634">
    <property type="term" value="C:nucleus"/>
    <property type="evidence" value="ECO:0007669"/>
    <property type="project" value="TreeGrafter"/>
</dbReference>
<dbReference type="Proteomes" id="UP000008237">
    <property type="component" value="Unassembled WGS sequence"/>
</dbReference>
<dbReference type="EMBL" id="GL446981">
    <property type="protein sequence ID" value="EFN87011.1"/>
    <property type="molecule type" value="Genomic_DNA"/>
</dbReference>
<dbReference type="GO" id="GO:0003690">
    <property type="term" value="F:double-stranded DNA binding"/>
    <property type="evidence" value="ECO:0007669"/>
    <property type="project" value="TreeGrafter"/>
</dbReference>
<dbReference type="GO" id="GO:0035861">
    <property type="term" value="C:site of double-strand break"/>
    <property type="evidence" value="ECO:0007669"/>
    <property type="project" value="TreeGrafter"/>
</dbReference>
<dbReference type="Gene3D" id="3.30.420.10">
    <property type="entry name" value="Ribonuclease H-like superfamily/Ribonuclease H"/>
    <property type="match status" value="1"/>
</dbReference>
<dbReference type="PANTHER" id="PTHR46060">
    <property type="entry name" value="MARINER MOS1 TRANSPOSASE-LIKE PROTEIN"/>
    <property type="match status" value="1"/>
</dbReference>
<protein>
    <submittedName>
        <fullName evidence="1">Histone-lysine N-methyltransferase SETMAR</fullName>
    </submittedName>
</protein>
<dbReference type="GO" id="GO:0044774">
    <property type="term" value="P:mitotic DNA integrity checkpoint signaling"/>
    <property type="evidence" value="ECO:0007669"/>
    <property type="project" value="TreeGrafter"/>
</dbReference>
<feature type="non-terminal residue" evidence="1">
    <location>
        <position position="63"/>
    </location>
</feature>
<dbReference type="OrthoDB" id="7534861at2759"/>
<dbReference type="PANTHER" id="PTHR46060:SF2">
    <property type="entry name" value="HISTONE-LYSINE N-METHYLTRANSFERASE SETMAR"/>
    <property type="match status" value="1"/>
</dbReference>
<dbReference type="InterPro" id="IPR052709">
    <property type="entry name" value="Transposase-MT_Hybrid"/>
</dbReference>
<organism evidence="2">
    <name type="scientific">Harpegnathos saltator</name>
    <name type="common">Jerdon's jumping ant</name>
    <dbReference type="NCBI Taxonomy" id="610380"/>
    <lineage>
        <taxon>Eukaryota</taxon>
        <taxon>Metazoa</taxon>
        <taxon>Ecdysozoa</taxon>
        <taxon>Arthropoda</taxon>
        <taxon>Hexapoda</taxon>
        <taxon>Insecta</taxon>
        <taxon>Pterygota</taxon>
        <taxon>Neoptera</taxon>
        <taxon>Endopterygota</taxon>
        <taxon>Hymenoptera</taxon>
        <taxon>Apocrita</taxon>
        <taxon>Aculeata</taxon>
        <taxon>Formicoidea</taxon>
        <taxon>Formicidae</taxon>
        <taxon>Ponerinae</taxon>
        <taxon>Ponerini</taxon>
        <taxon>Harpegnathos</taxon>
    </lineage>
</organism>
<dbReference type="InParanoid" id="E2BBC0"/>
<dbReference type="GO" id="GO:0006303">
    <property type="term" value="P:double-strand break repair via nonhomologous end joining"/>
    <property type="evidence" value="ECO:0007669"/>
    <property type="project" value="TreeGrafter"/>
</dbReference>
<dbReference type="GO" id="GO:0000014">
    <property type="term" value="F:single-stranded DNA endodeoxyribonuclease activity"/>
    <property type="evidence" value="ECO:0007669"/>
    <property type="project" value="TreeGrafter"/>
</dbReference>
<name>E2BBC0_HARSA</name>
<dbReference type="GO" id="GO:0046975">
    <property type="term" value="F:histone H3K36 methyltransferase activity"/>
    <property type="evidence" value="ECO:0007669"/>
    <property type="project" value="TreeGrafter"/>
</dbReference>
<dbReference type="GO" id="GO:0015074">
    <property type="term" value="P:DNA integration"/>
    <property type="evidence" value="ECO:0007669"/>
    <property type="project" value="TreeGrafter"/>
</dbReference>
<sequence>WEVLTQPPYSPGNLAPSDYHLFLSLQNFLDGKKLTSREDCENRLVEFFANKDQGFYERGIMKL</sequence>
<dbReference type="STRING" id="610380.E2BBC0"/>
<accession>E2BBC0</accession>